<dbReference type="SUPFAM" id="SSF52467">
    <property type="entry name" value="DHS-like NAD/FAD-binding domain"/>
    <property type="match status" value="1"/>
</dbReference>
<evidence type="ECO:0000256" key="1">
    <source>
        <dbReference type="ARBA" id="ARBA00007812"/>
    </source>
</evidence>
<proteinExistence type="inferred from homology"/>
<evidence type="ECO:0000256" key="2">
    <source>
        <dbReference type="ARBA" id="ARBA00023052"/>
    </source>
</evidence>
<dbReference type="FunFam" id="3.40.50.970:FF:000007">
    <property type="entry name" value="Acetolactate synthase"/>
    <property type="match status" value="1"/>
</dbReference>
<reference evidence="7 8" key="1">
    <citation type="submission" date="2020-04" db="EMBL/GenBank/DDBJ databases">
        <title>Enterovirga sp. isolate from soil.</title>
        <authorList>
            <person name="Chea S."/>
            <person name="Kim D.-U."/>
        </authorList>
    </citation>
    <scope>NUCLEOTIDE SEQUENCE [LARGE SCALE GENOMIC DNA]</scope>
    <source>
        <strain evidence="7 8">DB1703</strain>
    </source>
</reference>
<dbReference type="Pfam" id="PF00205">
    <property type="entry name" value="TPP_enzyme_M"/>
    <property type="match status" value="1"/>
</dbReference>
<protein>
    <submittedName>
        <fullName evidence="7">Thiamine pyrophosphate-binding protein</fullName>
    </submittedName>
</protein>
<feature type="domain" description="Thiamine pyrophosphate enzyme TPP-binding" evidence="5">
    <location>
        <begin position="388"/>
        <end position="534"/>
    </location>
</feature>
<feature type="domain" description="Thiamine pyrophosphate enzyme N-terminal TPP-binding" evidence="6">
    <location>
        <begin position="8"/>
        <end position="120"/>
    </location>
</feature>
<dbReference type="PANTHER" id="PTHR18968">
    <property type="entry name" value="THIAMINE PYROPHOSPHATE ENZYMES"/>
    <property type="match status" value="1"/>
</dbReference>
<dbReference type="InterPro" id="IPR011766">
    <property type="entry name" value="TPP_enzyme_TPP-bd"/>
</dbReference>
<dbReference type="Pfam" id="PF02776">
    <property type="entry name" value="TPP_enzyme_N"/>
    <property type="match status" value="1"/>
</dbReference>
<dbReference type="SUPFAM" id="SSF52518">
    <property type="entry name" value="Thiamin diphosphate-binding fold (THDP-binding)"/>
    <property type="match status" value="2"/>
</dbReference>
<keyword evidence="2 3" id="KW-0786">Thiamine pyrophosphate</keyword>
<dbReference type="EMBL" id="JABEPP010000003">
    <property type="protein sequence ID" value="NNM73489.1"/>
    <property type="molecule type" value="Genomic_DNA"/>
</dbReference>
<dbReference type="RefSeq" id="WP_171218930.1">
    <property type="nucleotide sequence ID" value="NZ_JABEPP010000003.1"/>
</dbReference>
<dbReference type="InterPro" id="IPR045229">
    <property type="entry name" value="TPP_enz"/>
</dbReference>
<dbReference type="Proteomes" id="UP000564885">
    <property type="component" value="Unassembled WGS sequence"/>
</dbReference>
<dbReference type="GO" id="GO:0000287">
    <property type="term" value="F:magnesium ion binding"/>
    <property type="evidence" value="ECO:0007669"/>
    <property type="project" value="InterPro"/>
</dbReference>
<dbReference type="AlphaFoldDB" id="A0A849IAQ0"/>
<accession>A0A849IAQ0</accession>
<dbReference type="GO" id="GO:0030976">
    <property type="term" value="F:thiamine pyrophosphate binding"/>
    <property type="evidence" value="ECO:0007669"/>
    <property type="project" value="InterPro"/>
</dbReference>
<dbReference type="GO" id="GO:0003984">
    <property type="term" value="F:acetolactate synthase activity"/>
    <property type="evidence" value="ECO:0007669"/>
    <property type="project" value="TreeGrafter"/>
</dbReference>
<dbReference type="InterPro" id="IPR029035">
    <property type="entry name" value="DHS-like_NAD/FAD-binding_dom"/>
</dbReference>
<evidence type="ECO:0000313" key="8">
    <source>
        <dbReference type="Proteomes" id="UP000564885"/>
    </source>
</evidence>
<dbReference type="NCBIfam" id="NF006052">
    <property type="entry name" value="PRK08199.1"/>
    <property type="match status" value="1"/>
</dbReference>
<evidence type="ECO:0000313" key="7">
    <source>
        <dbReference type="EMBL" id="NNM73489.1"/>
    </source>
</evidence>
<keyword evidence="8" id="KW-1185">Reference proteome</keyword>
<dbReference type="InterPro" id="IPR029061">
    <property type="entry name" value="THDP-binding"/>
</dbReference>
<dbReference type="InterPro" id="IPR012000">
    <property type="entry name" value="Thiamin_PyroP_enz_cen_dom"/>
</dbReference>
<evidence type="ECO:0000259" key="5">
    <source>
        <dbReference type="Pfam" id="PF02775"/>
    </source>
</evidence>
<dbReference type="GO" id="GO:0009099">
    <property type="term" value="P:L-valine biosynthetic process"/>
    <property type="evidence" value="ECO:0007669"/>
    <property type="project" value="TreeGrafter"/>
</dbReference>
<dbReference type="Gene3D" id="3.40.50.970">
    <property type="match status" value="2"/>
</dbReference>
<organism evidence="7 8">
    <name type="scientific">Enterovirga aerilata</name>
    <dbReference type="NCBI Taxonomy" id="2730920"/>
    <lineage>
        <taxon>Bacteria</taxon>
        <taxon>Pseudomonadati</taxon>
        <taxon>Pseudomonadota</taxon>
        <taxon>Alphaproteobacteria</taxon>
        <taxon>Hyphomicrobiales</taxon>
        <taxon>Methylobacteriaceae</taxon>
        <taxon>Enterovirga</taxon>
    </lineage>
</organism>
<evidence type="ECO:0000259" key="6">
    <source>
        <dbReference type="Pfam" id="PF02776"/>
    </source>
</evidence>
<dbReference type="GO" id="GO:0009097">
    <property type="term" value="P:isoleucine biosynthetic process"/>
    <property type="evidence" value="ECO:0007669"/>
    <property type="project" value="TreeGrafter"/>
</dbReference>
<dbReference type="CDD" id="cd07035">
    <property type="entry name" value="TPP_PYR_POX_like"/>
    <property type="match status" value="1"/>
</dbReference>
<dbReference type="Gene3D" id="3.40.50.1220">
    <property type="entry name" value="TPP-binding domain"/>
    <property type="match status" value="1"/>
</dbReference>
<evidence type="ECO:0000256" key="3">
    <source>
        <dbReference type="RuleBase" id="RU362132"/>
    </source>
</evidence>
<dbReference type="InterPro" id="IPR012001">
    <property type="entry name" value="Thiamin_PyroP_enz_TPP-bd_dom"/>
</dbReference>
<comment type="caution">
    <text evidence="7">The sequence shown here is derived from an EMBL/GenBank/DDBJ whole genome shotgun (WGS) entry which is preliminary data.</text>
</comment>
<sequence length="556" mass="60332">MSSGQARTGGRILVDQLLAQGVDRATCVPGESYLAVLDALHDAKIDVLVCRNEGGAAMMAEAYGKLTGRPGILFVTRGPGATNASPGIHIARQDSTPLIVFVGQVDRSMREREAFQELDYRAAFGPVAKWATEIDQVERIPEIVARAFRVATQGRPGPVVVALPEDMLLDTAVVEDAPRVQPVEPWPAPQAVDELGRMLGEARRPLVILGGSRWSEAARAGMVEFSERFGLPVATSFRRAQLFPADHPNYAGDVGINPGPKMTERVKGADLVLLVGGRMSEMPSSSYTLFDIPSPRQRLVHVYPDASELGRVYQPALAIEASPAAFAESVRRLEPPSRIPWLQSTAEAHADYLERTETPKKGPGAFQYGEAMVWLRDRLPEDAVVANGAGNFAVWVHRFMRMTGRRTQLSPTSGSMGYGPPAAIMAKRIFPDRTVVCFAGDGDFLMNGQEFATAVQYGIAVVVVVVDNGMYGTIRMHQERDYPGRVSATKLVNPDFAAYARAFGGHGERVERTEDFAPAFERALASGQPAIIHCLVDPEAITPDRTLSEIRGTGAR</sequence>
<evidence type="ECO:0000259" key="4">
    <source>
        <dbReference type="Pfam" id="PF00205"/>
    </source>
</evidence>
<gene>
    <name evidence="7" type="ORF">HJG44_13960</name>
</gene>
<name>A0A849IAQ0_9HYPH</name>
<dbReference type="CDD" id="cd00568">
    <property type="entry name" value="TPP_enzymes"/>
    <property type="match status" value="1"/>
</dbReference>
<dbReference type="GO" id="GO:0050660">
    <property type="term" value="F:flavin adenine dinucleotide binding"/>
    <property type="evidence" value="ECO:0007669"/>
    <property type="project" value="TreeGrafter"/>
</dbReference>
<dbReference type="PANTHER" id="PTHR18968:SF120">
    <property type="entry name" value="ACETOLACTATE SYNTHASE LARGE SUBUNIT"/>
    <property type="match status" value="1"/>
</dbReference>
<dbReference type="GO" id="GO:0005948">
    <property type="term" value="C:acetolactate synthase complex"/>
    <property type="evidence" value="ECO:0007669"/>
    <property type="project" value="TreeGrafter"/>
</dbReference>
<dbReference type="Pfam" id="PF02775">
    <property type="entry name" value="TPP_enzyme_C"/>
    <property type="match status" value="1"/>
</dbReference>
<feature type="domain" description="Thiamine pyrophosphate enzyme central" evidence="4">
    <location>
        <begin position="193"/>
        <end position="328"/>
    </location>
</feature>
<comment type="similarity">
    <text evidence="1 3">Belongs to the TPP enzyme family.</text>
</comment>